<dbReference type="RefSeq" id="XP_036366891.1">
    <property type="nucleotide sequence ID" value="XM_036510998.1"/>
</dbReference>
<keyword evidence="2" id="KW-0812">Transmembrane</keyword>
<protein>
    <submittedName>
        <fullName evidence="4">Uncharacterized protein LOC118767051</fullName>
    </submittedName>
</protein>
<feature type="compositionally biased region" description="Polar residues" evidence="1">
    <location>
        <begin position="298"/>
        <end position="307"/>
    </location>
</feature>
<dbReference type="KEGG" id="osn:118767051"/>
<dbReference type="AlphaFoldDB" id="A0A7E6FGI6"/>
<dbReference type="Proteomes" id="UP000515154">
    <property type="component" value="Linkage group LG18"/>
</dbReference>
<evidence type="ECO:0000256" key="2">
    <source>
        <dbReference type="SAM" id="Phobius"/>
    </source>
</evidence>
<feature type="region of interest" description="Disordered" evidence="1">
    <location>
        <begin position="273"/>
        <end position="307"/>
    </location>
</feature>
<evidence type="ECO:0000313" key="3">
    <source>
        <dbReference type="Proteomes" id="UP000515154"/>
    </source>
</evidence>
<feature type="region of interest" description="Disordered" evidence="1">
    <location>
        <begin position="209"/>
        <end position="239"/>
    </location>
</feature>
<feature type="transmembrane region" description="Helical" evidence="2">
    <location>
        <begin position="87"/>
        <end position="109"/>
    </location>
</feature>
<organism evidence="3 4">
    <name type="scientific">Octopus sinensis</name>
    <name type="common">East Asian common octopus</name>
    <dbReference type="NCBI Taxonomy" id="2607531"/>
    <lineage>
        <taxon>Eukaryota</taxon>
        <taxon>Metazoa</taxon>
        <taxon>Spiralia</taxon>
        <taxon>Lophotrochozoa</taxon>
        <taxon>Mollusca</taxon>
        <taxon>Cephalopoda</taxon>
        <taxon>Coleoidea</taxon>
        <taxon>Octopodiformes</taxon>
        <taxon>Octopoda</taxon>
        <taxon>Incirrata</taxon>
        <taxon>Octopodidae</taxon>
        <taxon>Octopus</taxon>
    </lineage>
</organism>
<reference evidence="4" key="1">
    <citation type="submission" date="2025-08" db="UniProtKB">
        <authorList>
            <consortium name="RefSeq"/>
        </authorList>
    </citation>
    <scope>IDENTIFICATION</scope>
</reference>
<evidence type="ECO:0000256" key="1">
    <source>
        <dbReference type="SAM" id="MobiDB-lite"/>
    </source>
</evidence>
<keyword evidence="2" id="KW-0472">Membrane</keyword>
<sequence>MQESKALMELCSKFNLFNYVSLFVNGSTMKKTAFAYIYIDEKLAREAVSSLIPSRIAVIANVRDLTVVKTVAKGVIRTLYINDSDSALIPITITNVSVVTIAPILIPIINSMAGSRRSRSAPARSSSGSPLCGLKVDANGQQIPPSPSSKAWVDTRQIQKLKEEPMEIRNYDSEDVERMHRRRKDELEIMPNRKQSMLCTKRNALLKQRKRELRSQETQEAREARLDDQRSRDQRSLCDEPVEARQARLAFMRIRNQRSLLVVSEEARQARLAAQRSHNQRSLLQEPAEAREARPAAQHSQRQISSL</sequence>
<accession>A0A7E6FGI6</accession>
<evidence type="ECO:0000313" key="4">
    <source>
        <dbReference type="RefSeq" id="XP_036366891.1"/>
    </source>
</evidence>
<feature type="compositionally biased region" description="Basic and acidic residues" evidence="1">
    <location>
        <begin position="213"/>
        <end position="239"/>
    </location>
</feature>
<gene>
    <name evidence="4" type="primary">LOC118767051</name>
</gene>
<name>A0A7E6FGI6_9MOLL</name>
<keyword evidence="3" id="KW-1185">Reference proteome</keyword>
<keyword evidence="2" id="KW-1133">Transmembrane helix</keyword>
<proteinExistence type="predicted"/>